<dbReference type="SUPFAM" id="SSF49265">
    <property type="entry name" value="Fibronectin type III"/>
    <property type="match status" value="1"/>
</dbReference>
<dbReference type="CDD" id="cd00063">
    <property type="entry name" value="FN3"/>
    <property type="match status" value="2"/>
</dbReference>
<dbReference type="InterPro" id="IPR003961">
    <property type="entry name" value="FN3_dom"/>
</dbReference>
<dbReference type="PANTHER" id="PTHR13817">
    <property type="entry name" value="TITIN"/>
    <property type="match status" value="1"/>
</dbReference>
<feature type="compositionally biased region" description="Pro residues" evidence="2">
    <location>
        <begin position="143"/>
        <end position="158"/>
    </location>
</feature>
<accession>A0A2M6W0R1</accession>
<feature type="domain" description="Fibronectin type-III" evidence="3">
    <location>
        <begin position="40"/>
        <end position="127"/>
    </location>
</feature>
<dbReference type="PROSITE" id="PS50853">
    <property type="entry name" value="FN3"/>
    <property type="match status" value="2"/>
</dbReference>
<dbReference type="InterPro" id="IPR044016">
    <property type="entry name" value="Big_13"/>
</dbReference>
<evidence type="ECO:0000256" key="2">
    <source>
        <dbReference type="SAM" id="MobiDB-lite"/>
    </source>
</evidence>
<comment type="caution">
    <text evidence="4">The sequence shown here is derived from an EMBL/GenBank/DDBJ whole genome shotgun (WGS) entry which is preliminary data.</text>
</comment>
<gene>
    <name evidence="4" type="ORF">COU33_03385</name>
</gene>
<evidence type="ECO:0000313" key="4">
    <source>
        <dbReference type="EMBL" id="PIT86402.1"/>
    </source>
</evidence>
<evidence type="ECO:0000313" key="5">
    <source>
        <dbReference type="Proteomes" id="UP000229362"/>
    </source>
</evidence>
<name>A0A2M6W0R1_9BACT</name>
<keyword evidence="1" id="KW-0677">Repeat</keyword>
<dbReference type="AlphaFoldDB" id="A0A2M6W0R1"/>
<feature type="non-terminal residue" evidence="4">
    <location>
        <position position="1"/>
    </location>
</feature>
<feature type="domain" description="Fibronectin type-III" evidence="3">
    <location>
        <begin position="1"/>
        <end position="39"/>
    </location>
</feature>
<organism evidence="4 5">
    <name type="scientific">Candidatus Magasanikbacteria bacterium CG10_big_fil_rev_8_21_14_0_10_43_6</name>
    <dbReference type="NCBI Taxonomy" id="1974650"/>
    <lineage>
        <taxon>Bacteria</taxon>
        <taxon>Candidatus Magasanikiibacteriota</taxon>
    </lineage>
</organism>
<proteinExistence type="predicted"/>
<feature type="non-terminal residue" evidence="4">
    <location>
        <position position="557"/>
    </location>
</feature>
<dbReference type="Gene3D" id="2.60.40.10">
    <property type="entry name" value="Immunoglobulins"/>
    <property type="match status" value="3"/>
</dbReference>
<dbReference type="InterPro" id="IPR050964">
    <property type="entry name" value="Striated_Muscle_Regulatory"/>
</dbReference>
<dbReference type="Pfam" id="PF19077">
    <property type="entry name" value="Big_13"/>
    <property type="match status" value="1"/>
</dbReference>
<evidence type="ECO:0000259" key="3">
    <source>
        <dbReference type="PROSITE" id="PS50853"/>
    </source>
</evidence>
<dbReference type="SMART" id="SM00060">
    <property type="entry name" value="FN3"/>
    <property type="match status" value="1"/>
</dbReference>
<evidence type="ECO:0000256" key="1">
    <source>
        <dbReference type="ARBA" id="ARBA00022737"/>
    </source>
</evidence>
<dbReference type="PANTHER" id="PTHR13817:SF73">
    <property type="entry name" value="FIBRONECTIN TYPE-III DOMAIN-CONTAINING PROTEIN"/>
    <property type="match status" value="1"/>
</dbReference>
<reference evidence="5" key="1">
    <citation type="submission" date="2017-09" db="EMBL/GenBank/DDBJ databases">
        <title>Depth-based differentiation of microbial function through sediment-hosted aquifers and enrichment of novel symbionts in the deep terrestrial subsurface.</title>
        <authorList>
            <person name="Probst A.J."/>
            <person name="Ladd B."/>
            <person name="Jarett J.K."/>
            <person name="Geller-Mcgrath D.E."/>
            <person name="Sieber C.M.K."/>
            <person name="Emerson J.B."/>
            <person name="Anantharaman K."/>
            <person name="Thomas B.C."/>
            <person name="Malmstrom R."/>
            <person name="Stieglmeier M."/>
            <person name="Klingl A."/>
            <person name="Woyke T."/>
            <person name="Ryan C.M."/>
            <person name="Banfield J.F."/>
        </authorList>
    </citation>
    <scope>NUCLEOTIDE SEQUENCE [LARGE SCALE GENOMIC DNA]</scope>
</reference>
<dbReference type="InterPro" id="IPR013783">
    <property type="entry name" value="Ig-like_fold"/>
</dbReference>
<dbReference type="Proteomes" id="UP000229362">
    <property type="component" value="Unassembled WGS sequence"/>
</dbReference>
<protein>
    <recommendedName>
        <fullName evidence="3">Fibronectin type-III domain-containing protein</fullName>
    </recommendedName>
</protein>
<feature type="region of interest" description="Disordered" evidence="2">
    <location>
        <begin position="124"/>
        <end position="158"/>
    </location>
</feature>
<dbReference type="InterPro" id="IPR036116">
    <property type="entry name" value="FN3_sf"/>
</dbReference>
<dbReference type="EMBL" id="PFBZ01000147">
    <property type="protein sequence ID" value="PIT86402.1"/>
    <property type="molecule type" value="Genomic_DNA"/>
</dbReference>
<feature type="compositionally biased region" description="Gly residues" evidence="2">
    <location>
        <begin position="128"/>
        <end position="140"/>
    </location>
</feature>
<dbReference type="Pfam" id="PF00041">
    <property type="entry name" value="fn3"/>
    <property type="match status" value="1"/>
</dbReference>
<sequence length="557" mass="59601">TSTSVTGLTPNTNYTLSVQGTNAAGNSDRATTIVYTLANIPSALVNTAKSETSITMEWSSNSNSAGTEYCIVIGSNTCGSGDWQTDRSKVFSGLTKGTAYLFKVKARNGIGTETAFTDAVSVTTNAQQGGGGDGGGGGGAPATPDPLPPPEDIPPLEPLAPTGLIQIVDTNETDFLELANLQKNYEVDAYSDVVAVNSFDDALDLDEPFRLEISFTPLTSPMWREGMVNMIFEKNGAYSAGYGSTVGEIGLNGFCFYLLNPVTKVCEKELKSPFVKYTYVVRWDGSTLSLLDGSETKKYSSVELKSVGTSADKLTIGGTKTGNAATFFPHILHKLSVKQEQTVVYTNQTQITLKIDATYANLLWLNESTGAPDSDFTSATMDDIEPERDWTLSGEDGKKCINAKFLNQPTASNPGSSYEFITYACVILDTQKPSSQFTFDDGVVAGKQANKPRVYGTSDAHANISITREKIDAGIQLYNKNNSFIDTGYALIAAANVTPQYSGHLAGQTETYSTSADEDGDWEYTFSDTFDKGDYTITVQSSDLAGNSSNPASQKVT</sequence>